<dbReference type="AlphaFoldDB" id="A0A8T1RSL2"/>
<keyword evidence="3" id="KW-1185">Reference proteome</keyword>
<evidence type="ECO:0000313" key="2">
    <source>
        <dbReference type="EMBL" id="KAG6669193.1"/>
    </source>
</evidence>
<reference evidence="2" key="1">
    <citation type="submission" date="2020-12" db="EMBL/GenBank/DDBJ databases">
        <title>WGS assembly of Carya illinoinensis cv. Pawnee.</title>
        <authorList>
            <person name="Platts A."/>
            <person name="Shu S."/>
            <person name="Wright S."/>
            <person name="Barry K."/>
            <person name="Edger P."/>
            <person name="Pires J.C."/>
            <person name="Schmutz J."/>
        </authorList>
    </citation>
    <scope>NUCLEOTIDE SEQUENCE</scope>
    <source>
        <tissue evidence="2">Leaf</tissue>
    </source>
</reference>
<proteinExistence type="predicted"/>
<sequence>MLPCTCRIKIIVRIGTLTLKTKSLFGVQRYRRKLSKRNLFKSEKTFPLWLYSVQNQKTLHRACLHSSYMLFLFLFQKITKVLHGIQSTQFPHSLLQFSRQPNRRQQNGKKNLKKCAPAYKHKHNRLQKSKRTARQIQQQH</sequence>
<comment type="caution">
    <text evidence="2">The sequence shown here is derived from an EMBL/GenBank/DDBJ whole genome shotgun (WGS) entry which is preliminary data.</text>
</comment>
<dbReference type="Proteomes" id="UP000811609">
    <property type="component" value="Chromosome 1"/>
</dbReference>
<gene>
    <name evidence="2" type="ORF">CIPAW_01G226400</name>
</gene>
<feature type="compositionally biased region" description="Basic residues" evidence="1">
    <location>
        <begin position="121"/>
        <end position="133"/>
    </location>
</feature>
<evidence type="ECO:0000313" key="3">
    <source>
        <dbReference type="Proteomes" id="UP000811609"/>
    </source>
</evidence>
<organism evidence="2 3">
    <name type="scientific">Carya illinoinensis</name>
    <name type="common">Pecan</name>
    <dbReference type="NCBI Taxonomy" id="32201"/>
    <lineage>
        <taxon>Eukaryota</taxon>
        <taxon>Viridiplantae</taxon>
        <taxon>Streptophyta</taxon>
        <taxon>Embryophyta</taxon>
        <taxon>Tracheophyta</taxon>
        <taxon>Spermatophyta</taxon>
        <taxon>Magnoliopsida</taxon>
        <taxon>eudicotyledons</taxon>
        <taxon>Gunneridae</taxon>
        <taxon>Pentapetalae</taxon>
        <taxon>rosids</taxon>
        <taxon>fabids</taxon>
        <taxon>Fagales</taxon>
        <taxon>Juglandaceae</taxon>
        <taxon>Carya</taxon>
    </lineage>
</organism>
<accession>A0A8T1RSL2</accession>
<feature type="region of interest" description="Disordered" evidence="1">
    <location>
        <begin position="121"/>
        <end position="140"/>
    </location>
</feature>
<evidence type="ECO:0000256" key="1">
    <source>
        <dbReference type="SAM" id="MobiDB-lite"/>
    </source>
</evidence>
<dbReference type="EMBL" id="CM031809">
    <property type="protein sequence ID" value="KAG6669193.1"/>
    <property type="molecule type" value="Genomic_DNA"/>
</dbReference>
<name>A0A8T1RSL2_CARIL</name>
<protein>
    <submittedName>
        <fullName evidence="2">Uncharacterized protein</fullName>
    </submittedName>
</protein>